<dbReference type="InterPro" id="IPR052708">
    <property type="entry name" value="PxpC"/>
</dbReference>
<dbReference type="PANTHER" id="PTHR43309">
    <property type="entry name" value="5-OXOPROLINASE SUBUNIT C"/>
    <property type="match status" value="1"/>
</dbReference>
<organism evidence="5 6">
    <name type="scientific">Litoreibacter ascidiaceicola</name>
    <dbReference type="NCBI Taxonomy" id="1486859"/>
    <lineage>
        <taxon>Bacteria</taxon>
        <taxon>Pseudomonadati</taxon>
        <taxon>Pseudomonadota</taxon>
        <taxon>Alphaproteobacteria</taxon>
        <taxon>Rhodobacterales</taxon>
        <taxon>Roseobacteraceae</taxon>
        <taxon>Litoreibacter</taxon>
    </lineage>
</organism>
<keyword evidence="2 5" id="KW-0378">Hydrolase</keyword>
<dbReference type="OrthoDB" id="9768696at2"/>
<dbReference type="Gene3D" id="2.40.100.10">
    <property type="entry name" value="Cyclophilin-like"/>
    <property type="match status" value="1"/>
</dbReference>
<dbReference type="InterPro" id="IPR029000">
    <property type="entry name" value="Cyclophilin-like_dom_sf"/>
</dbReference>
<evidence type="ECO:0000256" key="3">
    <source>
        <dbReference type="ARBA" id="ARBA00022840"/>
    </source>
</evidence>
<dbReference type="GO" id="GO:0005524">
    <property type="term" value="F:ATP binding"/>
    <property type="evidence" value="ECO:0007669"/>
    <property type="project" value="UniProtKB-KW"/>
</dbReference>
<evidence type="ECO:0000259" key="4">
    <source>
        <dbReference type="SMART" id="SM00797"/>
    </source>
</evidence>
<dbReference type="SUPFAM" id="SSF50891">
    <property type="entry name" value="Cyclophilin-like"/>
    <property type="match status" value="1"/>
</dbReference>
<reference evidence="6" key="1">
    <citation type="submission" date="2016-11" db="EMBL/GenBank/DDBJ databases">
        <authorList>
            <person name="Varghese N."/>
            <person name="Submissions S."/>
        </authorList>
    </citation>
    <scope>NUCLEOTIDE SEQUENCE [LARGE SCALE GENOMIC DNA]</scope>
    <source>
        <strain evidence="6">DSM 100566</strain>
    </source>
</reference>
<dbReference type="EMBL" id="FQUV01000004">
    <property type="protein sequence ID" value="SHF22659.1"/>
    <property type="molecule type" value="Genomic_DNA"/>
</dbReference>
<dbReference type="AlphaFoldDB" id="A0A1M4ZX91"/>
<sequence>MSSALLRVIHAGPLVSIQDGGRGGHMRFGVSASGPMDRTSFAIANTALGQPEDATGLEVSLGGLVLECKQGSVSFAVAGGGFSVDCAGAKTTAWTVQTLHEGEKLTIRGGAWGSWTYLTFAGDLKASKWLGHTATHSMSGFGGGALRSGQDIEIESAHIRDDRMGDIPCPAFAQPDGQVRVVVGPQDQHFAPSSVATFLNTPYKLTDAFDRMGVRLNGPQLELNEALSIPSEPILRGSVQVAGDGVPTVLLADHQTTGGYPKIATVISCDLDRLSQMRAQDSVAFTAVSPEDAISIVRAAARQRRAYLDELAKPRPSLNERLLRENLIGGVISGAED</sequence>
<dbReference type="GO" id="GO:0016787">
    <property type="term" value="F:hydrolase activity"/>
    <property type="evidence" value="ECO:0007669"/>
    <property type="project" value="UniProtKB-KW"/>
</dbReference>
<dbReference type="Pfam" id="PF02626">
    <property type="entry name" value="CT_A_B"/>
    <property type="match status" value="1"/>
</dbReference>
<keyword evidence="6" id="KW-1185">Reference proteome</keyword>
<protein>
    <submittedName>
        <fullName evidence="5">Allophanate hydrolase</fullName>
    </submittedName>
</protein>
<dbReference type="STRING" id="1486859.SAMN05444273_104365"/>
<evidence type="ECO:0000256" key="1">
    <source>
        <dbReference type="ARBA" id="ARBA00022741"/>
    </source>
</evidence>
<dbReference type="Proteomes" id="UP000184144">
    <property type="component" value="Unassembled WGS sequence"/>
</dbReference>
<accession>A0A1M4ZX91</accession>
<evidence type="ECO:0000313" key="6">
    <source>
        <dbReference type="Proteomes" id="UP000184144"/>
    </source>
</evidence>
<dbReference type="PANTHER" id="PTHR43309:SF5">
    <property type="entry name" value="5-OXOPROLINASE SUBUNIT C"/>
    <property type="match status" value="1"/>
</dbReference>
<dbReference type="InterPro" id="IPR003778">
    <property type="entry name" value="CT_A_B"/>
</dbReference>
<dbReference type="SMART" id="SM00797">
    <property type="entry name" value="AHS2"/>
    <property type="match status" value="1"/>
</dbReference>
<gene>
    <name evidence="5" type="ORF">SAMN05444273_104365</name>
</gene>
<keyword evidence="3" id="KW-0067">ATP-binding</keyword>
<evidence type="ECO:0000256" key="2">
    <source>
        <dbReference type="ARBA" id="ARBA00022801"/>
    </source>
</evidence>
<keyword evidence="1" id="KW-0547">Nucleotide-binding</keyword>
<dbReference type="NCBIfam" id="TIGR00724">
    <property type="entry name" value="urea_amlyse_rel"/>
    <property type="match status" value="1"/>
</dbReference>
<proteinExistence type="predicted"/>
<name>A0A1M4ZX91_9RHOB</name>
<feature type="domain" description="Carboxyltransferase" evidence="4">
    <location>
        <begin position="27"/>
        <end position="305"/>
    </location>
</feature>
<evidence type="ECO:0000313" key="5">
    <source>
        <dbReference type="EMBL" id="SHF22659.1"/>
    </source>
</evidence>
<dbReference type="RefSeq" id="WP_073143683.1">
    <property type="nucleotide sequence ID" value="NZ_FQUV01000004.1"/>
</dbReference>